<dbReference type="Proteomes" id="UP000193307">
    <property type="component" value="Unassembled WGS sequence"/>
</dbReference>
<accession>A0A1Y5T8F5</accession>
<proteinExistence type="predicted"/>
<organism evidence="1 2">
    <name type="scientific">Pacificibacter marinus</name>
    <dbReference type="NCBI Taxonomy" id="658057"/>
    <lineage>
        <taxon>Bacteria</taxon>
        <taxon>Pseudomonadati</taxon>
        <taxon>Pseudomonadota</taxon>
        <taxon>Alphaproteobacteria</taxon>
        <taxon>Rhodobacterales</taxon>
        <taxon>Roseobacteraceae</taxon>
        <taxon>Pacificibacter</taxon>
    </lineage>
</organism>
<reference evidence="1 2" key="1">
    <citation type="submission" date="2017-03" db="EMBL/GenBank/DDBJ databases">
        <authorList>
            <person name="Afonso C.L."/>
            <person name="Miller P.J."/>
            <person name="Scott M.A."/>
            <person name="Spackman E."/>
            <person name="Goraichik I."/>
            <person name="Dimitrov K.M."/>
            <person name="Suarez D.L."/>
            <person name="Swayne D.E."/>
        </authorList>
    </citation>
    <scope>NUCLEOTIDE SEQUENCE [LARGE SCALE GENOMIC DNA]</scope>
    <source>
        <strain evidence="1 2">CECT 7971</strain>
    </source>
</reference>
<dbReference type="EMBL" id="FWFW01000009">
    <property type="protein sequence ID" value="SLN54705.1"/>
    <property type="molecule type" value="Genomic_DNA"/>
</dbReference>
<sequence>MTKDTTIITVNSVRCIDKFFYTMDVSIEAHGVTEGIQIIFEYFGANVGLHIDRVNGKHGLIEAHHLFHAHEDELTEKLHDFCFELEVAWAS</sequence>
<gene>
    <name evidence="1" type="ORF">PAM7971_02827</name>
</gene>
<keyword evidence="2" id="KW-1185">Reference proteome</keyword>
<evidence type="ECO:0000313" key="2">
    <source>
        <dbReference type="Proteomes" id="UP000193307"/>
    </source>
</evidence>
<dbReference type="AlphaFoldDB" id="A0A1Y5T8F5"/>
<dbReference type="RefSeq" id="WP_139204574.1">
    <property type="nucleotide sequence ID" value="NZ_FNZV01000009.1"/>
</dbReference>
<evidence type="ECO:0000313" key="1">
    <source>
        <dbReference type="EMBL" id="SLN54705.1"/>
    </source>
</evidence>
<name>A0A1Y5T8F5_9RHOB</name>
<protein>
    <submittedName>
        <fullName evidence="1">Uncharacterized protein</fullName>
    </submittedName>
</protein>